<dbReference type="KEGG" id="malk:MalAC0309_1429"/>
<dbReference type="OrthoDB" id="4794414at2"/>
<dbReference type="AlphaFoldDB" id="A0A0U4WWV7"/>
<evidence type="ECO:0000256" key="1">
    <source>
        <dbReference type="SAM" id="MobiDB-lite"/>
    </source>
</evidence>
<keyword evidence="2" id="KW-0472">Membrane</keyword>
<feature type="region of interest" description="Disordered" evidence="1">
    <location>
        <begin position="160"/>
        <end position="191"/>
    </location>
</feature>
<organism evidence="3 4">
    <name type="scientific">Microcella alkaliphila</name>
    <dbReference type="NCBI Taxonomy" id="279828"/>
    <lineage>
        <taxon>Bacteria</taxon>
        <taxon>Bacillati</taxon>
        <taxon>Actinomycetota</taxon>
        <taxon>Actinomycetes</taxon>
        <taxon>Micrococcales</taxon>
        <taxon>Microbacteriaceae</taxon>
        <taxon>Microcella</taxon>
    </lineage>
</organism>
<dbReference type="Proteomes" id="UP000218965">
    <property type="component" value="Chromosome"/>
</dbReference>
<feature type="transmembrane region" description="Helical" evidence="2">
    <location>
        <begin position="75"/>
        <end position="96"/>
    </location>
</feature>
<feature type="transmembrane region" description="Helical" evidence="2">
    <location>
        <begin position="48"/>
        <end position="68"/>
    </location>
</feature>
<protein>
    <submittedName>
        <fullName evidence="3">Anthranilate synthase component I</fullName>
    </submittedName>
</protein>
<feature type="transmembrane region" description="Helical" evidence="2">
    <location>
        <begin position="130"/>
        <end position="152"/>
    </location>
</feature>
<sequence>MTPRRLRLLAIVAPLAAAALGLLAWTQVWVVLDLGGGLTVDARGETAANTVPALALALLALTAALALVGRTPRILLGIVQLGLGVGIIAASAAVLADPVGRGGPAVTGVTGVDGDAGIAALVVASSVSGWVTLALVAGALAALSGVVTAVTAHRWPERVRRYDTPDGSGASRADRLGDWDALSDGDDPTAR</sequence>
<feature type="compositionally biased region" description="Acidic residues" evidence="1">
    <location>
        <begin position="181"/>
        <end position="191"/>
    </location>
</feature>
<keyword evidence="2" id="KW-1133">Transmembrane helix</keyword>
<dbReference type="EMBL" id="AP017315">
    <property type="protein sequence ID" value="BAU32282.1"/>
    <property type="molecule type" value="Genomic_DNA"/>
</dbReference>
<name>A0A0U4WWV7_9MICO</name>
<dbReference type="InterPro" id="IPR019051">
    <property type="entry name" value="Trp_biosyn_TM_oprn/chp"/>
</dbReference>
<keyword evidence="2" id="KW-0812">Transmembrane</keyword>
<gene>
    <name evidence="3" type="ORF">MalAC0309_1429</name>
</gene>
<evidence type="ECO:0000313" key="4">
    <source>
        <dbReference type="Proteomes" id="UP000218965"/>
    </source>
</evidence>
<reference evidence="3 4" key="2">
    <citation type="submission" date="2016-01" db="EMBL/GenBank/DDBJ databases">
        <title>Microcella alkaliphila JAM AC0309 whole genome shotgun sequence.</title>
        <authorList>
            <person name="Kurata A."/>
            <person name="Hirose Y."/>
            <person name="Kishimoto N."/>
            <person name="Kobayashi T."/>
        </authorList>
    </citation>
    <scope>NUCLEOTIDE SEQUENCE [LARGE SCALE GENOMIC DNA]</scope>
    <source>
        <strain evidence="3 4">JAM AC0309</strain>
    </source>
</reference>
<accession>A0A0U4WWV7</accession>
<dbReference type="Pfam" id="PF09534">
    <property type="entry name" value="Trp_oprn_chp"/>
    <property type="match status" value="1"/>
</dbReference>
<dbReference type="RefSeq" id="WP_096421383.1">
    <property type="nucleotide sequence ID" value="NZ_AP017315.1"/>
</dbReference>
<evidence type="ECO:0000256" key="2">
    <source>
        <dbReference type="SAM" id="Phobius"/>
    </source>
</evidence>
<reference evidence="4" key="1">
    <citation type="submission" date="2015-12" db="EMBL/GenBank/DDBJ databases">
        <authorList>
            <person name="Shamseldin A."/>
            <person name="Moawad H."/>
            <person name="Abd El-Rahim W.M."/>
            <person name="Sadowsky M.J."/>
        </authorList>
    </citation>
    <scope>NUCLEOTIDE SEQUENCE [LARGE SCALE GENOMIC DNA]</scope>
    <source>
        <strain evidence="4">JAM AC0309</strain>
    </source>
</reference>
<evidence type="ECO:0000313" key="3">
    <source>
        <dbReference type="EMBL" id="BAU32282.1"/>
    </source>
</evidence>
<proteinExistence type="predicted"/>